<comment type="caution">
    <text evidence="1">The sequence shown here is derived from an EMBL/GenBank/DDBJ whole genome shotgun (WGS) entry which is preliminary data.</text>
</comment>
<proteinExistence type="predicted"/>
<sequence>MEEMRVEKLKILLRQRNAPESVYGVMSLKDLRSQFERFMHKNGQAFKEHKGFTPPVYHGRFAATLCRKAQHLIEKLCRTIVWSASGVIWSCACYAAESGQHPQRYHSQRTWCHGYVVRIWGQWAQRRRHRNQREVLPGATAPNL</sequence>
<evidence type="ECO:0000313" key="1">
    <source>
        <dbReference type="EMBL" id="KAK9094795.1"/>
    </source>
</evidence>
<dbReference type="Proteomes" id="UP001419268">
    <property type="component" value="Unassembled WGS sequence"/>
</dbReference>
<name>A0AAP0EJS9_9MAGN</name>
<evidence type="ECO:0000313" key="2">
    <source>
        <dbReference type="Proteomes" id="UP001419268"/>
    </source>
</evidence>
<gene>
    <name evidence="1" type="ORF">Scep_026264</name>
</gene>
<reference evidence="1 2" key="1">
    <citation type="submission" date="2024-01" db="EMBL/GenBank/DDBJ databases">
        <title>Genome assemblies of Stephania.</title>
        <authorList>
            <person name="Yang L."/>
        </authorList>
    </citation>
    <scope>NUCLEOTIDE SEQUENCE [LARGE SCALE GENOMIC DNA]</scope>
    <source>
        <strain evidence="1">JXDWG</strain>
        <tissue evidence="1">Leaf</tissue>
    </source>
</reference>
<keyword evidence="2" id="KW-1185">Reference proteome</keyword>
<organism evidence="1 2">
    <name type="scientific">Stephania cephalantha</name>
    <dbReference type="NCBI Taxonomy" id="152367"/>
    <lineage>
        <taxon>Eukaryota</taxon>
        <taxon>Viridiplantae</taxon>
        <taxon>Streptophyta</taxon>
        <taxon>Embryophyta</taxon>
        <taxon>Tracheophyta</taxon>
        <taxon>Spermatophyta</taxon>
        <taxon>Magnoliopsida</taxon>
        <taxon>Ranunculales</taxon>
        <taxon>Menispermaceae</taxon>
        <taxon>Menispermoideae</taxon>
        <taxon>Cissampelideae</taxon>
        <taxon>Stephania</taxon>
    </lineage>
</organism>
<accession>A0AAP0EJS9</accession>
<dbReference type="AlphaFoldDB" id="A0AAP0EJS9"/>
<protein>
    <submittedName>
        <fullName evidence="1">Uncharacterized protein</fullName>
    </submittedName>
</protein>
<dbReference type="EMBL" id="JBBNAG010000011">
    <property type="protein sequence ID" value="KAK9094795.1"/>
    <property type="molecule type" value="Genomic_DNA"/>
</dbReference>